<evidence type="ECO:0000256" key="1">
    <source>
        <dbReference type="SAM" id="SignalP"/>
    </source>
</evidence>
<feature type="chain" id="PRO_5030545932" evidence="1">
    <location>
        <begin position="20"/>
        <end position="245"/>
    </location>
</feature>
<dbReference type="Proteomes" id="UP000533905">
    <property type="component" value="Unassembled WGS sequence"/>
</dbReference>
<keyword evidence="1" id="KW-0732">Signal</keyword>
<keyword evidence="3" id="KW-1185">Reference proteome</keyword>
<dbReference type="InterPro" id="IPR021733">
    <property type="entry name" value="DUF3304"/>
</dbReference>
<dbReference type="RefSeq" id="WP_171082600.1">
    <property type="nucleotide sequence ID" value="NZ_JABAIV010000002.1"/>
</dbReference>
<evidence type="ECO:0000313" key="2">
    <source>
        <dbReference type="EMBL" id="NNG22763.1"/>
    </source>
</evidence>
<gene>
    <name evidence="2" type="ORF">HGB41_07070</name>
</gene>
<organism evidence="2 3">
    <name type="scientific">Telluria aromaticivorans</name>
    <dbReference type="NCBI Taxonomy" id="2725995"/>
    <lineage>
        <taxon>Bacteria</taxon>
        <taxon>Pseudomonadati</taxon>
        <taxon>Pseudomonadota</taxon>
        <taxon>Betaproteobacteria</taxon>
        <taxon>Burkholderiales</taxon>
        <taxon>Oxalobacteraceae</taxon>
        <taxon>Telluria group</taxon>
        <taxon>Telluria</taxon>
    </lineage>
</organism>
<proteinExistence type="predicted"/>
<name>A0A7Y2JXY2_9BURK</name>
<reference evidence="2 3" key="1">
    <citation type="submission" date="2020-04" db="EMBL/GenBank/DDBJ databases">
        <title>Massilia sp. nov., a cold adapted bacteria isolated from Arctic soil.</title>
        <authorList>
            <person name="Son J."/>
            <person name="Ka J.-O."/>
        </authorList>
    </citation>
    <scope>NUCLEOTIDE SEQUENCE [LARGE SCALE GENOMIC DNA]</scope>
    <source>
        <strain evidence="2 3">ML15P13</strain>
    </source>
</reference>
<evidence type="ECO:0000313" key="3">
    <source>
        <dbReference type="Proteomes" id="UP000533905"/>
    </source>
</evidence>
<feature type="signal peptide" evidence="1">
    <location>
        <begin position="1"/>
        <end position="19"/>
    </location>
</feature>
<dbReference type="EMBL" id="JABAIV010000002">
    <property type="protein sequence ID" value="NNG22763.1"/>
    <property type="molecule type" value="Genomic_DNA"/>
</dbReference>
<dbReference type="AlphaFoldDB" id="A0A7Y2JXY2"/>
<protein>
    <submittedName>
        <fullName evidence="2">DUF3304 domain-containing protein</fullName>
    </submittedName>
</protein>
<sequence length="245" mass="27199">MKKLSVLCVCMLHISLLSAAEQKTVGVNLHGVNYSENTFRFFVMDPTVPTSSSGGELVDPFGAGGITCCATLPKNWRPGTKLEIRTIHWLKTSRNGESQEIHQVHQVDVPRYASGKPGELWILRRADGKISAVSSDFEPNHPNWPGEIKGWPIPSLEHRRERWAISKKHEEAGVNAAVSLLNGLQKSPIATAGRIWKTEKQYSPEDVAGFTGPSDPKYIAAVKKRIEQGLAETRQRLNEIMEARP</sequence>
<comment type="caution">
    <text evidence="2">The sequence shown here is derived from an EMBL/GenBank/DDBJ whole genome shotgun (WGS) entry which is preliminary data.</text>
</comment>
<accession>A0A7Y2JXY2</accession>
<dbReference type="Pfam" id="PF11745">
    <property type="entry name" value="DUF3304"/>
    <property type="match status" value="1"/>
</dbReference>